<evidence type="ECO:0000259" key="3">
    <source>
        <dbReference type="PROSITE" id="PS50940"/>
    </source>
</evidence>
<feature type="region of interest" description="Disordered" evidence="1">
    <location>
        <begin position="478"/>
        <end position="504"/>
    </location>
</feature>
<dbReference type="AlphaFoldDB" id="A0A1B6ELN9"/>
<dbReference type="InterPro" id="IPR036508">
    <property type="entry name" value="Chitin-bd_dom_sf"/>
</dbReference>
<dbReference type="PROSITE" id="PS50940">
    <property type="entry name" value="CHIT_BIND_II"/>
    <property type="match status" value="1"/>
</dbReference>
<feature type="signal peptide" evidence="2">
    <location>
        <begin position="1"/>
        <end position="22"/>
    </location>
</feature>
<organism evidence="4">
    <name type="scientific">Cuerna arida</name>
    <dbReference type="NCBI Taxonomy" id="1464854"/>
    <lineage>
        <taxon>Eukaryota</taxon>
        <taxon>Metazoa</taxon>
        <taxon>Ecdysozoa</taxon>
        <taxon>Arthropoda</taxon>
        <taxon>Hexapoda</taxon>
        <taxon>Insecta</taxon>
        <taxon>Pterygota</taxon>
        <taxon>Neoptera</taxon>
        <taxon>Paraneoptera</taxon>
        <taxon>Hemiptera</taxon>
        <taxon>Auchenorrhyncha</taxon>
        <taxon>Membracoidea</taxon>
        <taxon>Cicadellidae</taxon>
        <taxon>Cicadellinae</taxon>
        <taxon>Proconiini</taxon>
        <taxon>Cuerna</taxon>
    </lineage>
</organism>
<dbReference type="InterPro" id="IPR052976">
    <property type="entry name" value="Scoloptoxin-like"/>
</dbReference>
<dbReference type="Pfam" id="PF01607">
    <property type="entry name" value="CBM_14"/>
    <property type="match status" value="1"/>
</dbReference>
<protein>
    <recommendedName>
        <fullName evidence="3">Chitin-binding type-2 domain-containing protein</fullName>
    </recommendedName>
</protein>
<dbReference type="Gene3D" id="2.170.140.10">
    <property type="entry name" value="Chitin binding domain"/>
    <property type="match status" value="1"/>
</dbReference>
<dbReference type="GO" id="GO:0005576">
    <property type="term" value="C:extracellular region"/>
    <property type="evidence" value="ECO:0007669"/>
    <property type="project" value="InterPro"/>
</dbReference>
<dbReference type="GO" id="GO:0008061">
    <property type="term" value="F:chitin binding"/>
    <property type="evidence" value="ECO:0007669"/>
    <property type="project" value="InterPro"/>
</dbReference>
<sequence>DLPRALLLAGCWFIICCSHISAQLDQNVTVTELLEDDALLPVKERFRRLIPYMTYYLDQNQNQFQAVQPVSNHLRAQNYYVPQYQEQKYQLVPVGYLVGGGYRRVPVYATPAQPDYTQLSYTPQNPSDLTRMITQNYLAIAKQVGGQAKDQRPAQYTTKLHYADQNQHQNIAYKTQPQTKTYFPRRQQLKQTSYRQQYYQKNVRPSYTPLKDDSYVQLHSNYDTNYNTRQNVKQYEPDPDVMTITKSQELSFPIEESPVSLPAPKPQIEYDQPAPAVPSVEQNSLLELLAGYQLTKALPEKVTQSNLGYSIQTLSSILKLLQKAKAKPINSQDIGVDNYDNGVGNSYSPYQTEGSTPGRAGIDYPAYSEIPETQFTCKNQRYKGFFGDPETNCQVWHYCDLNGGQASFLCPNGTIFSQVALTCDWWFNVKCASTAQLYVLNERLYKYILPVKPSFPEDYAGPLVDEYLTRKFQELEAKKRNSTTEKAPSTLPVLLDEEVNNPVK</sequence>
<dbReference type="PANTHER" id="PTHR22933">
    <property type="entry name" value="FI18007P1-RELATED"/>
    <property type="match status" value="1"/>
</dbReference>
<name>A0A1B6ELN9_9HEMI</name>
<keyword evidence="2" id="KW-0732">Signal</keyword>
<dbReference type="EMBL" id="GECZ01030938">
    <property type="protein sequence ID" value="JAS38831.1"/>
    <property type="molecule type" value="Transcribed_RNA"/>
</dbReference>
<dbReference type="PANTHER" id="PTHR22933:SF18">
    <property type="match status" value="1"/>
</dbReference>
<evidence type="ECO:0000313" key="4">
    <source>
        <dbReference type="EMBL" id="JAS38831.1"/>
    </source>
</evidence>
<feature type="non-terminal residue" evidence="4">
    <location>
        <position position="1"/>
    </location>
</feature>
<feature type="compositionally biased region" description="Acidic residues" evidence="1">
    <location>
        <begin position="495"/>
        <end position="504"/>
    </location>
</feature>
<feature type="chain" id="PRO_5008582316" description="Chitin-binding type-2 domain-containing protein" evidence="2">
    <location>
        <begin position="23"/>
        <end position="504"/>
    </location>
</feature>
<dbReference type="SMART" id="SM00494">
    <property type="entry name" value="ChtBD2"/>
    <property type="match status" value="1"/>
</dbReference>
<gene>
    <name evidence="4" type="ORF">g.26228</name>
</gene>
<dbReference type="InterPro" id="IPR002557">
    <property type="entry name" value="Chitin-bd_dom"/>
</dbReference>
<feature type="domain" description="Chitin-binding type-2" evidence="3">
    <location>
        <begin position="374"/>
        <end position="433"/>
    </location>
</feature>
<evidence type="ECO:0000256" key="2">
    <source>
        <dbReference type="SAM" id="SignalP"/>
    </source>
</evidence>
<dbReference type="SUPFAM" id="SSF57625">
    <property type="entry name" value="Invertebrate chitin-binding proteins"/>
    <property type="match status" value="1"/>
</dbReference>
<proteinExistence type="predicted"/>
<accession>A0A1B6ELN9</accession>
<evidence type="ECO:0000256" key="1">
    <source>
        <dbReference type="SAM" id="MobiDB-lite"/>
    </source>
</evidence>
<reference evidence="4" key="1">
    <citation type="submission" date="2015-11" db="EMBL/GenBank/DDBJ databases">
        <title>De novo transcriptome assembly of four potential Pierce s Disease insect vectors from Arizona vineyards.</title>
        <authorList>
            <person name="Tassone E.E."/>
        </authorList>
    </citation>
    <scope>NUCLEOTIDE SEQUENCE</scope>
</reference>